<keyword evidence="9" id="KW-0812">Transmembrane</keyword>
<evidence type="ECO:0000313" key="10">
    <source>
        <dbReference type="EMBL" id="WJZ84577.1"/>
    </source>
</evidence>
<dbReference type="CDD" id="cd11064">
    <property type="entry name" value="CYP86A"/>
    <property type="match status" value="1"/>
</dbReference>
<evidence type="ECO:0000256" key="3">
    <source>
        <dbReference type="ARBA" id="ARBA00022617"/>
    </source>
</evidence>
<dbReference type="PRINTS" id="PR00385">
    <property type="entry name" value="P450"/>
</dbReference>
<evidence type="ECO:0000256" key="9">
    <source>
        <dbReference type="SAM" id="Phobius"/>
    </source>
</evidence>
<dbReference type="SUPFAM" id="SSF48264">
    <property type="entry name" value="Cytochrome P450"/>
    <property type="match status" value="1"/>
</dbReference>
<evidence type="ECO:0000256" key="6">
    <source>
        <dbReference type="ARBA" id="ARBA00023004"/>
    </source>
</evidence>
<keyword evidence="11" id="KW-1185">Reference proteome</keyword>
<evidence type="ECO:0000256" key="5">
    <source>
        <dbReference type="ARBA" id="ARBA00023002"/>
    </source>
</evidence>
<proteinExistence type="inferred from homology"/>
<evidence type="ECO:0000256" key="1">
    <source>
        <dbReference type="ARBA" id="ARBA00001971"/>
    </source>
</evidence>
<keyword evidence="9" id="KW-1133">Transmembrane helix</keyword>
<dbReference type="Gene3D" id="1.10.630.10">
    <property type="entry name" value="Cytochrome P450"/>
    <property type="match status" value="1"/>
</dbReference>
<sequence length="521" mass="59590">MAGKLVISVVKWLCHHIWFSDIAVALSIVFILSCILNRLTNKGPMLWPVLGILPSLFFHMNDIYDWGTRALIKAGGTFHYRGMLMGGNYGIMTVDPSNIEFMLKTRFKNFPKGNYYRERFHDLLGGGIFNVDHESWKEQRRIASSEMHSTQFVAYSFQTIQDLVNQKLLELTDKLAKSGDCIDLQEVLLRFTFDNICTAAFGIDPGCLALELPEVSFAKAFEEATELTLFRFMVPPFIWKSMKFFGVGTEKRLQEAVRVVHDFAEKTVADRRIELSKTGNLNKQTDLLSRIMAIGEHEEGKDNHFSDKFLKDFCISFILAGRDTSSVALAWFFWLINKNPEVENKILGEINEVLGHRESKTALTMEDLKKMVYLQAALSETLRLYPSVPVDFKEVVEDDVLPDGTRVKKGSRVLYSIFSMARMESIWGKDCMEFKPERWIKDGQFVSENQFKYPVFNAGPRLCIGKKFAFTQMKMVAASILMRYTVKVVEGHSVVPKMTTTLYMRNGLLVTLEPRLSLVIN</sequence>
<reference evidence="10 11" key="1">
    <citation type="journal article" date="2023" name="Hortic Res">
        <title>The complete reference genome for grapevine (Vitis vinifera L.) genetics and breeding.</title>
        <authorList>
            <person name="Shi X."/>
            <person name="Cao S."/>
            <person name="Wang X."/>
            <person name="Huang S."/>
            <person name="Wang Y."/>
            <person name="Liu Z."/>
            <person name="Liu W."/>
            <person name="Leng X."/>
            <person name="Peng Y."/>
            <person name="Wang N."/>
            <person name="Wang Y."/>
            <person name="Ma Z."/>
            <person name="Xu X."/>
            <person name="Zhang F."/>
            <person name="Xue H."/>
            <person name="Zhong H."/>
            <person name="Wang Y."/>
            <person name="Zhang K."/>
            <person name="Velt A."/>
            <person name="Avia K."/>
            <person name="Holtgrawe D."/>
            <person name="Grimplet J."/>
            <person name="Matus J.T."/>
            <person name="Ware D."/>
            <person name="Wu X."/>
            <person name="Wang H."/>
            <person name="Liu C."/>
            <person name="Fang Y."/>
            <person name="Rustenholz C."/>
            <person name="Cheng Z."/>
            <person name="Xiao H."/>
            <person name="Zhou Y."/>
        </authorList>
    </citation>
    <scope>NUCLEOTIDE SEQUENCE [LARGE SCALE GENOMIC DNA]</scope>
    <source>
        <strain evidence="11">cv. Pinot noir / PN40024</strain>
        <tissue evidence="10">Leaf</tissue>
    </source>
</reference>
<organism evidence="10 11">
    <name type="scientific">Vitis vinifera</name>
    <name type="common">Grape</name>
    <dbReference type="NCBI Taxonomy" id="29760"/>
    <lineage>
        <taxon>Eukaryota</taxon>
        <taxon>Viridiplantae</taxon>
        <taxon>Streptophyta</taxon>
        <taxon>Embryophyta</taxon>
        <taxon>Tracheophyta</taxon>
        <taxon>Spermatophyta</taxon>
        <taxon>Magnoliopsida</taxon>
        <taxon>eudicotyledons</taxon>
        <taxon>Gunneridae</taxon>
        <taxon>Pentapetalae</taxon>
        <taxon>rosids</taxon>
        <taxon>Vitales</taxon>
        <taxon>Vitaceae</taxon>
        <taxon>Viteae</taxon>
        <taxon>Vitis</taxon>
    </lineage>
</organism>
<dbReference type="EMBL" id="CP126650">
    <property type="protein sequence ID" value="WJZ84577.1"/>
    <property type="molecule type" value="Genomic_DNA"/>
</dbReference>
<dbReference type="PROSITE" id="PS51257">
    <property type="entry name" value="PROKAR_LIPOPROTEIN"/>
    <property type="match status" value="1"/>
</dbReference>
<feature type="transmembrane region" description="Helical" evidence="9">
    <location>
        <begin position="12"/>
        <end position="39"/>
    </location>
</feature>
<keyword evidence="6 8" id="KW-0408">Iron</keyword>
<keyword evidence="9" id="KW-0472">Membrane</keyword>
<dbReference type="InterPro" id="IPR036396">
    <property type="entry name" value="Cyt_P450_sf"/>
</dbReference>
<evidence type="ECO:0008006" key="12">
    <source>
        <dbReference type="Google" id="ProtNLM"/>
    </source>
</evidence>
<keyword evidence="3 8" id="KW-0349">Heme</keyword>
<evidence type="ECO:0000313" key="11">
    <source>
        <dbReference type="Proteomes" id="UP001227230"/>
    </source>
</evidence>
<comment type="cofactor">
    <cofactor evidence="1">
        <name>heme</name>
        <dbReference type="ChEBI" id="CHEBI:30413"/>
    </cofactor>
</comment>
<dbReference type="InterPro" id="IPR002401">
    <property type="entry name" value="Cyt_P450_E_grp-I"/>
</dbReference>
<gene>
    <name evidence="10" type="ORF">VitviT2T_004177</name>
</gene>
<keyword evidence="7 8" id="KW-0503">Monooxygenase</keyword>
<accession>A0ABY9BPG3</accession>
<keyword evidence="5 8" id="KW-0560">Oxidoreductase</keyword>
<name>A0ABY9BPG3_VITVI</name>
<dbReference type="InterPro" id="IPR001128">
    <property type="entry name" value="Cyt_P450"/>
</dbReference>
<evidence type="ECO:0000256" key="8">
    <source>
        <dbReference type="RuleBase" id="RU000461"/>
    </source>
</evidence>
<dbReference type="PRINTS" id="PR00463">
    <property type="entry name" value="EP450I"/>
</dbReference>
<evidence type="ECO:0000256" key="7">
    <source>
        <dbReference type="ARBA" id="ARBA00023033"/>
    </source>
</evidence>
<keyword evidence="4 8" id="KW-0479">Metal-binding</keyword>
<dbReference type="PANTHER" id="PTHR24296">
    <property type="entry name" value="CYTOCHROME P450"/>
    <property type="match status" value="1"/>
</dbReference>
<evidence type="ECO:0000256" key="4">
    <source>
        <dbReference type="ARBA" id="ARBA00022723"/>
    </source>
</evidence>
<dbReference type="InterPro" id="IPR017972">
    <property type="entry name" value="Cyt_P450_CS"/>
</dbReference>
<dbReference type="PROSITE" id="PS00086">
    <property type="entry name" value="CYTOCHROME_P450"/>
    <property type="match status" value="1"/>
</dbReference>
<comment type="similarity">
    <text evidence="2 8">Belongs to the cytochrome P450 family.</text>
</comment>
<protein>
    <recommendedName>
        <fullName evidence="12">Cytochrome P450 86B1</fullName>
    </recommendedName>
</protein>
<dbReference type="Proteomes" id="UP001227230">
    <property type="component" value="Chromosome 3"/>
</dbReference>
<evidence type="ECO:0000256" key="2">
    <source>
        <dbReference type="ARBA" id="ARBA00010617"/>
    </source>
</evidence>
<dbReference type="Pfam" id="PF00067">
    <property type="entry name" value="p450"/>
    <property type="match status" value="1"/>
</dbReference>